<name>A0A117NHZ1_PICGL</name>
<sequence length="49" mass="5555">MVTQDREGVTHNPRRDYAQGTTAMCMGPWRLCALFDGCMDRVILLIPSQ</sequence>
<organism evidence="1">
    <name type="scientific">Picea glauca</name>
    <name type="common">White spruce</name>
    <name type="synonym">Pinus glauca</name>
    <dbReference type="NCBI Taxonomy" id="3330"/>
    <lineage>
        <taxon>Eukaryota</taxon>
        <taxon>Viridiplantae</taxon>
        <taxon>Streptophyta</taxon>
        <taxon>Embryophyta</taxon>
        <taxon>Tracheophyta</taxon>
        <taxon>Spermatophyta</taxon>
        <taxon>Pinopsida</taxon>
        <taxon>Pinidae</taxon>
        <taxon>Conifers I</taxon>
        <taxon>Pinales</taxon>
        <taxon>Pinaceae</taxon>
        <taxon>Picea</taxon>
    </lineage>
</organism>
<keyword evidence="1" id="KW-0496">Mitochondrion</keyword>
<dbReference type="EMBL" id="LKAM01000003">
    <property type="protein sequence ID" value="KUM49131.1"/>
    <property type="molecule type" value="Genomic_DNA"/>
</dbReference>
<reference evidence="1" key="1">
    <citation type="journal article" date="2015" name="Genome Biol. Evol.">
        <title>Organellar Genomes of White Spruce (Picea glauca): Assembly and Annotation.</title>
        <authorList>
            <person name="Jackman S.D."/>
            <person name="Warren R.L."/>
            <person name="Gibb E.A."/>
            <person name="Vandervalk B.P."/>
            <person name="Mohamadi H."/>
            <person name="Chu J."/>
            <person name="Raymond A."/>
            <person name="Pleasance S."/>
            <person name="Coope R."/>
            <person name="Wildung M.R."/>
            <person name="Ritland C.E."/>
            <person name="Bousquet J."/>
            <person name="Jones S.J."/>
            <person name="Bohlmann J."/>
            <person name="Birol I."/>
        </authorList>
    </citation>
    <scope>NUCLEOTIDE SEQUENCE [LARGE SCALE GENOMIC DNA]</scope>
    <source>
        <tissue evidence="1">Flushing bud</tissue>
    </source>
</reference>
<geneLocation type="mitochondrion" evidence="1"/>
<accession>A0A117NHZ1</accession>
<protein>
    <submittedName>
        <fullName evidence="1">Uncharacterized protein</fullName>
    </submittedName>
</protein>
<gene>
    <name evidence="1" type="ORF">ABT39_MTgene3680</name>
</gene>
<comment type="caution">
    <text evidence="1">The sequence shown here is derived from an EMBL/GenBank/DDBJ whole genome shotgun (WGS) entry which is preliminary data.</text>
</comment>
<dbReference type="AlphaFoldDB" id="A0A117NHZ1"/>
<proteinExistence type="predicted"/>
<evidence type="ECO:0000313" key="1">
    <source>
        <dbReference type="EMBL" id="KUM49131.1"/>
    </source>
</evidence>